<protein>
    <recommendedName>
        <fullName evidence="6">Protein FAR1-RELATED SEQUENCE</fullName>
    </recommendedName>
</protein>
<dbReference type="Gramene" id="HORVU.MOREX.r3.2HG0131960.1">
    <property type="protein sequence ID" value="HORVU.MOREX.r3.2HG0131960.1.CDS1"/>
    <property type="gene ID" value="HORVU.MOREX.r3.2HG0131960"/>
</dbReference>
<dbReference type="PANTHER" id="PTHR31669:SF298">
    <property type="entry name" value="PROTEIN FAR1-RELATED SEQUENCE"/>
    <property type="match status" value="1"/>
</dbReference>
<dbReference type="PANTHER" id="PTHR31669">
    <property type="entry name" value="PROTEIN FAR1-RELATED SEQUENCE 10-RELATED"/>
    <property type="match status" value="1"/>
</dbReference>
<accession>A0A8I6WZE3</accession>
<dbReference type="Pfam" id="PF04434">
    <property type="entry name" value="SWIM"/>
    <property type="match status" value="1"/>
</dbReference>
<dbReference type="Pfam" id="PF10551">
    <property type="entry name" value="MULE"/>
    <property type="match status" value="1"/>
</dbReference>
<evidence type="ECO:0000256" key="4">
    <source>
        <dbReference type="ARBA" id="ARBA00022833"/>
    </source>
</evidence>
<evidence type="ECO:0000313" key="8">
    <source>
        <dbReference type="EnsemblPlants" id="HORVU.MOREX.r3.2HG0131960.1.CDS1"/>
    </source>
</evidence>
<reference evidence="8" key="3">
    <citation type="submission" date="2022-01" db="UniProtKB">
        <authorList>
            <consortium name="EnsemblPlants"/>
        </authorList>
    </citation>
    <scope>IDENTIFICATION</scope>
    <source>
        <strain evidence="8">subsp. vulgare</strain>
    </source>
</reference>
<comment type="subcellular location">
    <subcellularLocation>
        <location evidence="6">Nucleus</location>
    </subcellularLocation>
</comment>
<dbReference type="PROSITE" id="PS50966">
    <property type="entry name" value="ZF_SWIM"/>
    <property type="match status" value="1"/>
</dbReference>
<organism evidence="8 9">
    <name type="scientific">Hordeum vulgare subsp. vulgare</name>
    <name type="common">Domesticated barley</name>
    <dbReference type="NCBI Taxonomy" id="112509"/>
    <lineage>
        <taxon>Eukaryota</taxon>
        <taxon>Viridiplantae</taxon>
        <taxon>Streptophyta</taxon>
        <taxon>Embryophyta</taxon>
        <taxon>Tracheophyta</taxon>
        <taxon>Spermatophyta</taxon>
        <taxon>Magnoliopsida</taxon>
        <taxon>Liliopsida</taxon>
        <taxon>Poales</taxon>
        <taxon>Poaceae</taxon>
        <taxon>BOP clade</taxon>
        <taxon>Pooideae</taxon>
        <taxon>Triticodae</taxon>
        <taxon>Triticeae</taxon>
        <taxon>Hordeinae</taxon>
        <taxon>Hordeum</taxon>
    </lineage>
</organism>
<evidence type="ECO:0000256" key="2">
    <source>
        <dbReference type="ARBA" id="ARBA00022723"/>
    </source>
</evidence>
<dbReference type="SMART" id="SM00575">
    <property type="entry name" value="ZnF_PMZ"/>
    <property type="match status" value="1"/>
</dbReference>
<evidence type="ECO:0000259" key="7">
    <source>
        <dbReference type="PROSITE" id="PS50966"/>
    </source>
</evidence>
<evidence type="ECO:0000313" key="9">
    <source>
        <dbReference type="Proteomes" id="UP000011116"/>
    </source>
</evidence>
<dbReference type="InterPro" id="IPR018289">
    <property type="entry name" value="MULE_transposase_dom"/>
</dbReference>
<reference evidence="8" key="2">
    <citation type="submission" date="2020-10" db="EMBL/GenBank/DDBJ databases">
        <authorList>
            <person name="Scholz U."/>
            <person name="Mascher M."/>
            <person name="Fiebig A."/>
        </authorList>
    </citation>
    <scope>NUCLEOTIDE SEQUENCE [LARGE SCALE GENOMIC DNA]</scope>
    <source>
        <strain evidence="8">cv. Morex</strain>
    </source>
</reference>
<evidence type="ECO:0000256" key="3">
    <source>
        <dbReference type="ARBA" id="ARBA00022771"/>
    </source>
</evidence>
<evidence type="ECO:0000256" key="1">
    <source>
        <dbReference type="ARBA" id="ARBA00005889"/>
    </source>
</evidence>
<keyword evidence="2 6" id="KW-0479">Metal-binding</keyword>
<sequence>MVLIGSVDTAAVLVELRRKEVEDDPEHFHQYEVDAEGRLKRLFWADADGRLSSIRHSDSVVVIDTVLRTNRYGAAFVPIIGMNHHRRPVLLGCGVLADQSPGSYVWLLRAFMMSTGQERPKSVITDGGGSVVHAVDTVLPQCNHRICSCHLEQGIREHLGGYSAQVGFRSLMLEENCSPVEFEERWHTFVASHKTVSNQEWLCRMYMTRELRAAAFVCDKFFFGLARDQSTECLCLSSGMRTPYPQDMTPLALLRRADFSGIDMRAQEAELDEEADKSRVELITEHKYLEEDAARSFTPANFAIVLEEIEALDGFKIVDTLSSSSGDKVYTLDRHGDLFNVLQSDDRADRDGVIFKCSCRKMERDGLPCRHILHVLRHERASTIPKCCKLGRLLRRGDTRCERLGKMEALGRQVFDLAAWDAKEFEEIKGFLQDWLQERRGHPHSWALRFFE</sequence>
<evidence type="ECO:0000256" key="5">
    <source>
        <dbReference type="PROSITE-ProRule" id="PRU00325"/>
    </source>
</evidence>
<dbReference type="EnsemblPlants" id="HORVU.MOREX.r3.2HG0131960.1">
    <property type="protein sequence ID" value="HORVU.MOREX.r3.2HG0131960.1.CDS1"/>
    <property type="gene ID" value="HORVU.MOREX.r3.2HG0131960"/>
</dbReference>
<evidence type="ECO:0000256" key="6">
    <source>
        <dbReference type="RuleBase" id="RU367018"/>
    </source>
</evidence>
<proteinExistence type="inferred from homology"/>
<dbReference type="AlphaFoldDB" id="A0A8I6WZE3"/>
<dbReference type="InterPro" id="IPR031052">
    <property type="entry name" value="FHY3/FAR1"/>
</dbReference>
<comment type="function">
    <text evidence="6">Putative transcription activator involved in regulating light control of development.</text>
</comment>
<feature type="domain" description="SWIM-type" evidence="7">
    <location>
        <begin position="339"/>
        <end position="380"/>
    </location>
</feature>
<name>A0A8I6WZE3_HORVV</name>
<keyword evidence="3 5" id="KW-0863">Zinc-finger</keyword>
<dbReference type="GO" id="GO:0005634">
    <property type="term" value="C:nucleus"/>
    <property type="evidence" value="ECO:0007669"/>
    <property type="project" value="UniProtKB-SubCell"/>
</dbReference>
<dbReference type="GO" id="GO:0008270">
    <property type="term" value="F:zinc ion binding"/>
    <property type="evidence" value="ECO:0007669"/>
    <property type="project" value="UniProtKB-UniRule"/>
</dbReference>
<dbReference type="InterPro" id="IPR007527">
    <property type="entry name" value="Znf_SWIM"/>
</dbReference>
<reference evidence="9" key="1">
    <citation type="journal article" date="2012" name="Nature">
        <title>A physical, genetic and functional sequence assembly of the barley genome.</title>
        <authorList>
            <consortium name="The International Barley Genome Sequencing Consortium"/>
            <person name="Mayer K.F."/>
            <person name="Waugh R."/>
            <person name="Brown J.W."/>
            <person name="Schulman A."/>
            <person name="Langridge P."/>
            <person name="Platzer M."/>
            <person name="Fincher G.B."/>
            <person name="Muehlbauer G.J."/>
            <person name="Sato K."/>
            <person name="Close T.J."/>
            <person name="Wise R.P."/>
            <person name="Stein N."/>
        </authorList>
    </citation>
    <scope>NUCLEOTIDE SEQUENCE [LARGE SCALE GENOMIC DNA]</scope>
    <source>
        <strain evidence="9">cv. Morex</strain>
    </source>
</reference>
<dbReference type="GO" id="GO:0006355">
    <property type="term" value="P:regulation of DNA-templated transcription"/>
    <property type="evidence" value="ECO:0007669"/>
    <property type="project" value="UniProtKB-UniRule"/>
</dbReference>
<comment type="similarity">
    <text evidence="1 6">Belongs to the FHY3/FAR1 family.</text>
</comment>
<keyword evidence="6" id="KW-0539">Nucleus</keyword>
<dbReference type="InterPro" id="IPR006564">
    <property type="entry name" value="Znf_PMZ"/>
</dbReference>
<keyword evidence="4 6" id="KW-0862">Zinc</keyword>
<dbReference type="Proteomes" id="UP000011116">
    <property type="component" value="Chromosome 2H"/>
</dbReference>
<keyword evidence="9" id="KW-1185">Reference proteome</keyword>